<keyword evidence="2" id="KW-1185">Reference proteome</keyword>
<protein>
    <submittedName>
        <fullName evidence="1">Uncharacterized protein</fullName>
    </submittedName>
</protein>
<proteinExistence type="predicted"/>
<dbReference type="Proteomes" id="UP001250214">
    <property type="component" value="Unassembled WGS sequence"/>
</dbReference>
<gene>
    <name evidence="1" type="ORF">RIF23_09305</name>
</gene>
<evidence type="ECO:0000313" key="1">
    <source>
        <dbReference type="EMBL" id="MDS1270491.1"/>
    </source>
</evidence>
<dbReference type="EMBL" id="JAVLVT010000003">
    <property type="protein sequence ID" value="MDS1270491.1"/>
    <property type="molecule type" value="Genomic_DNA"/>
</dbReference>
<dbReference type="RefSeq" id="WP_310911996.1">
    <property type="nucleotide sequence ID" value="NZ_JAVLVT010000003.1"/>
</dbReference>
<organism evidence="1 2">
    <name type="scientific">Lipingzhangella rawalii</name>
    <dbReference type="NCBI Taxonomy" id="2055835"/>
    <lineage>
        <taxon>Bacteria</taxon>
        <taxon>Bacillati</taxon>
        <taxon>Actinomycetota</taxon>
        <taxon>Actinomycetes</taxon>
        <taxon>Streptosporangiales</taxon>
        <taxon>Nocardiopsidaceae</taxon>
        <taxon>Lipingzhangella</taxon>
    </lineage>
</organism>
<sequence>MPDQAAHAVATVATVDTAVLDRTTGGERETLETLLGLHRAVVSYRAAGLSGRQARHVGQLDILRAQIDGARGGY</sequence>
<accession>A0ABU2H5B0</accession>
<comment type="caution">
    <text evidence="1">The sequence shown here is derived from an EMBL/GenBank/DDBJ whole genome shotgun (WGS) entry which is preliminary data.</text>
</comment>
<evidence type="ECO:0000313" key="2">
    <source>
        <dbReference type="Proteomes" id="UP001250214"/>
    </source>
</evidence>
<name>A0ABU2H5B0_9ACTN</name>
<reference evidence="2" key="1">
    <citation type="submission" date="2023-07" db="EMBL/GenBank/DDBJ databases">
        <title>Novel species in the genus Lipingzhangella isolated from Sambhar Salt Lake.</title>
        <authorList>
            <person name="Jiya N."/>
            <person name="Kajale S."/>
            <person name="Sharma A."/>
        </authorList>
    </citation>
    <scope>NUCLEOTIDE SEQUENCE [LARGE SCALE GENOMIC DNA]</scope>
    <source>
        <strain evidence="2">LS1_29</strain>
    </source>
</reference>